<dbReference type="FunFam" id="3.40.50.300:FF:000127">
    <property type="entry name" value="Ribose import ATP-binding protein RbsA"/>
    <property type="match status" value="1"/>
</dbReference>
<dbReference type="Proteomes" id="UP000317369">
    <property type="component" value="Chromosome"/>
</dbReference>
<dbReference type="GO" id="GO:0005524">
    <property type="term" value="F:ATP binding"/>
    <property type="evidence" value="ECO:0007669"/>
    <property type="project" value="UniProtKB-KW"/>
</dbReference>
<keyword evidence="8" id="KW-1278">Translocase</keyword>
<evidence type="ECO:0000256" key="6">
    <source>
        <dbReference type="ARBA" id="ARBA00022741"/>
    </source>
</evidence>
<evidence type="ECO:0000313" key="12">
    <source>
        <dbReference type="Proteomes" id="UP000317369"/>
    </source>
</evidence>
<comment type="subcellular location">
    <subcellularLocation>
        <location evidence="1">Cell membrane</location>
        <topology evidence="1">Peripheral membrane protein</topology>
    </subcellularLocation>
</comment>
<keyword evidence="9" id="KW-0472">Membrane</keyword>
<evidence type="ECO:0000256" key="3">
    <source>
        <dbReference type="ARBA" id="ARBA00022475"/>
    </source>
</evidence>
<dbReference type="InterPro" id="IPR003593">
    <property type="entry name" value="AAA+_ATPase"/>
</dbReference>
<dbReference type="Pfam" id="PF00005">
    <property type="entry name" value="ABC_tran"/>
    <property type="match status" value="2"/>
</dbReference>
<dbReference type="GO" id="GO:0016887">
    <property type="term" value="F:ATP hydrolysis activity"/>
    <property type="evidence" value="ECO:0007669"/>
    <property type="project" value="InterPro"/>
</dbReference>
<evidence type="ECO:0000256" key="1">
    <source>
        <dbReference type="ARBA" id="ARBA00004202"/>
    </source>
</evidence>
<evidence type="ECO:0000313" key="11">
    <source>
        <dbReference type="EMBL" id="QDU33380.1"/>
    </source>
</evidence>
<sequence length="512" mass="55560">MNQPVPRLKIENAIKHFGQTIALDGVDLELMPGEIHAIIGENGAGKSTLMKALSGAHKLDTGKMWLDGQSYKPLSPHDGRSSGVSMIYQELSLAQHLSVKENILLGVEPNYRGLINWPKVKRQANQALEGVGRPDINLDLPVMELSNAEQQLVEIARSLATGCKVLVLDEPTSSLTQSDTQKLFSMMRTLKKQGVSILYISHFLEEVKEVCDNFTVLRDGVSVGNGSVAETSTDEIVSMMVGRDVKQMYPKSKHDVDEVVLTVRSLQGEHRKPEEVSFELHRGEVLGIAGVVGAGRTEMLRAIFSLDEIKKGDVKVAGFIGHASPSARWLHGVGMVSEDRKFEGLATGLSIADNIVMSSMKNLGPLGFITRRGLLKASKPWIEKIPIKCADAFAAVDSLSGGNQQKVAIARLLHADVDVMLLDEPTRGIDVGSKAAIYEMIDQLACGKYDGDGRKRAVLIVSSYLPELLGICDRIAVMCRGQLGPAKPISECNELQIMREATGTGDKTGDNS</sequence>
<keyword evidence="4" id="KW-0762">Sugar transport</keyword>
<feature type="domain" description="ABC transporter" evidence="10">
    <location>
        <begin position="8"/>
        <end position="244"/>
    </location>
</feature>
<keyword evidence="3" id="KW-1003">Cell membrane</keyword>
<evidence type="ECO:0000256" key="9">
    <source>
        <dbReference type="ARBA" id="ARBA00023136"/>
    </source>
</evidence>
<dbReference type="GO" id="GO:0005886">
    <property type="term" value="C:plasma membrane"/>
    <property type="evidence" value="ECO:0007669"/>
    <property type="project" value="UniProtKB-SubCell"/>
</dbReference>
<dbReference type="InterPro" id="IPR050107">
    <property type="entry name" value="ABC_carbohydrate_import_ATPase"/>
</dbReference>
<dbReference type="SMART" id="SM00382">
    <property type="entry name" value="AAA"/>
    <property type="match status" value="2"/>
</dbReference>
<dbReference type="CDD" id="cd03215">
    <property type="entry name" value="ABC_Carb_Monos_II"/>
    <property type="match status" value="1"/>
</dbReference>
<dbReference type="SUPFAM" id="SSF52540">
    <property type="entry name" value="P-loop containing nucleoside triphosphate hydrolases"/>
    <property type="match status" value="2"/>
</dbReference>
<dbReference type="KEGG" id="pcor:KS4_14260"/>
<reference evidence="11 12" key="1">
    <citation type="submission" date="2019-02" db="EMBL/GenBank/DDBJ databases">
        <title>Deep-cultivation of Planctomycetes and their phenomic and genomic characterization uncovers novel biology.</title>
        <authorList>
            <person name="Wiegand S."/>
            <person name="Jogler M."/>
            <person name="Boedeker C."/>
            <person name="Pinto D."/>
            <person name="Vollmers J."/>
            <person name="Rivas-Marin E."/>
            <person name="Kohn T."/>
            <person name="Peeters S.H."/>
            <person name="Heuer A."/>
            <person name="Rast P."/>
            <person name="Oberbeckmann S."/>
            <person name="Bunk B."/>
            <person name="Jeske O."/>
            <person name="Meyerdierks A."/>
            <person name="Storesund J.E."/>
            <person name="Kallscheuer N."/>
            <person name="Luecker S."/>
            <person name="Lage O.M."/>
            <person name="Pohl T."/>
            <person name="Merkel B.J."/>
            <person name="Hornburger P."/>
            <person name="Mueller R.-W."/>
            <person name="Bruemmer F."/>
            <person name="Labrenz M."/>
            <person name="Spormann A.M."/>
            <person name="Op den Camp H."/>
            <person name="Overmann J."/>
            <person name="Amann R."/>
            <person name="Jetten M.S.M."/>
            <person name="Mascher T."/>
            <person name="Medema M.H."/>
            <person name="Devos D.P."/>
            <person name="Kaster A.-K."/>
            <person name="Ovreas L."/>
            <person name="Rohde M."/>
            <person name="Galperin M.Y."/>
            <person name="Jogler C."/>
        </authorList>
    </citation>
    <scope>NUCLEOTIDE SEQUENCE [LARGE SCALE GENOMIC DNA]</scope>
    <source>
        <strain evidence="11 12">KS4</strain>
    </source>
</reference>
<keyword evidence="6" id="KW-0547">Nucleotide-binding</keyword>
<keyword evidence="12" id="KW-1185">Reference proteome</keyword>
<keyword evidence="7 11" id="KW-0067">ATP-binding</keyword>
<dbReference type="RefSeq" id="WP_200761650.1">
    <property type="nucleotide sequence ID" value="NZ_CP036425.1"/>
</dbReference>
<dbReference type="CDD" id="cd03216">
    <property type="entry name" value="ABC_Carb_Monos_I"/>
    <property type="match status" value="1"/>
</dbReference>
<feature type="domain" description="ABC transporter" evidence="10">
    <location>
        <begin position="254"/>
        <end position="505"/>
    </location>
</feature>
<keyword evidence="11" id="KW-0378">Hydrolase</keyword>
<dbReference type="PROSITE" id="PS50893">
    <property type="entry name" value="ABC_TRANSPORTER_2"/>
    <property type="match status" value="2"/>
</dbReference>
<dbReference type="InterPro" id="IPR017871">
    <property type="entry name" value="ABC_transporter-like_CS"/>
</dbReference>
<accession>A0A517YT29</accession>
<dbReference type="EMBL" id="CP036425">
    <property type="protein sequence ID" value="QDU33380.1"/>
    <property type="molecule type" value="Genomic_DNA"/>
</dbReference>
<evidence type="ECO:0000256" key="7">
    <source>
        <dbReference type="ARBA" id="ARBA00022840"/>
    </source>
</evidence>
<evidence type="ECO:0000259" key="10">
    <source>
        <dbReference type="PROSITE" id="PS50893"/>
    </source>
</evidence>
<dbReference type="InterPro" id="IPR003439">
    <property type="entry name" value="ABC_transporter-like_ATP-bd"/>
</dbReference>
<evidence type="ECO:0000256" key="8">
    <source>
        <dbReference type="ARBA" id="ARBA00022967"/>
    </source>
</evidence>
<dbReference type="PANTHER" id="PTHR43790:SF3">
    <property type="entry name" value="D-ALLOSE IMPORT ATP-BINDING PROTEIN ALSA-RELATED"/>
    <property type="match status" value="1"/>
</dbReference>
<organism evidence="11 12">
    <name type="scientific">Poriferisphaera corsica</name>
    <dbReference type="NCBI Taxonomy" id="2528020"/>
    <lineage>
        <taxon>Bacteria</taxon>
        <taxon>Pseudomonadati</taxon>
        <taxon>Planctomycetota</taxon>
        <taxon>Phycisphaerae</taxon>
        <taxon>Phycisphaerales</taxon>
        <taxon>Phycisphaeraceae</taxon>
        <taxon>Poriferisphaera</taxon>
    </lineage>
</organism>
<name>A0A517YT29_9BACT</name>
<keyword evidence="2" id="KW-0813">Transport</keyword>
<evidence type="ECO:0000256" key="5">
    <source>
        <dbReference type="ARBA" id="ARBA00022737"/>
    </source>
</evidence>
<dbReference type="Gene3D" id="3.40.50.300">
    <property type="entry name" value="P-loop containing nucleotide triphosphate hydrolases"/>
    <property type="match status" value="2"/>
</dbReference>
<dbReference type="PROSITE" id="PS00211">
    <property type="entry name" value="ABC_TRANSPORTER_1"/>
    <property type="match status" value="1"/>
</dbReference>
<dbReference type="PANTHER" id="PTHR43790">
    <property type="entry name" value="CARBOHYDRATE TRANSPORT ATP-BINDING PROTEIN MG119-RELATED"/>
    <property type="match status" value="1"/>
</dbReference>
<keyword evidence="5" id="KW-0677">Repeat</keyword>
<protein>
    <submittedName>
        <fullName evidence="11">Galactose/methyl galactoside import ATP-binding protein MglA</fullName>
        <ecNumber evidence="11">3.6.3.17</ecNumber>
    </submittedName>
</protein>
<proteinExistence type="predicted"/>
<dbReference type="EC" id="3.6.3.17" evidence="11"/>
<gene>
    <name evidence="11" type="primary">mglA</name>
    <name evidence="11" type="ORF">KS4_14260</name>
</gene>
<evidence type="ECO:0000256" key="2">
    <source>
        <dbReference type="ARBA" id="ARBA00022448"/>
    </source>
</evidence>
<evidence type="ECO:0000256" key="4">
    <source>
        <dbReference type="ARBA" id="ARBA00022597"/>
    </source>
</evidence>
<dbReference type="InterPro" id="IPR027417">
    <property type="entry name" value="P-loop_NTPase"/>
</dbReference>
<dbReference type="AlphaFoldDB" id="A0A517YT29"/>